<evidence type="ECO:0000313" key="1">
    <source>
        <dbReference type="EMBL" id="KAI8654805.1"/>
    </source>
</evidence>
<dbReference type="EMBL" id="CM046512">
    <property type="protein sequence ID" value="KAI8654805.1"/>
    <property type="molecule type" value="Genomic_DNA"/>
</dbReference>
<dbReference type="Proteomes" id="UP001065298">
    <property type="component" value="Chromosome 10"/>
</dbReference>
<sequence length="615" mass="68991">MASTRTASRYTTHSAKARRSRIFNKDKLNMRDEIIVAGDESDAKRQPSREPQSSPSVVCLDGTTIPPTEPAEASDQHPIQPDGEDTLSEYDLLCHGDIDRAAPMPPPGWPSDDQRRWNPLQRQIPLYTSVFGRNQLERPSSFTRLFVRTTGDGSPHDDASSVDSRQEDIKPILTQQAPPVPVKSKSSRASATSRRSTKQASVSKSSHKRSRKGASRDDHDQEGDCFMGEADVVPKKQEDNGPWVCPFFRKDPTRHMDCITLTLNRIQDVKQHLTRRHTAELYCSTCFQEFQLHQEWEQHTQRRDCTRRPCPPHRVTPQAQDRLKVRVDRTMTAAEQWYEIWKILFEDEKPPHSPQQGSVIGEVISIIRDCWNEERSQILSELARSKGISEDEAGLLGMLLPGLLDRIQDRVDPPQRDSGVSETPSNTDSSIPRRPASSSDIPLPLADSAFLAPTSDYSATPKLSKSPSPTTPILPSISDSNFQPLKLEQFGYDPSSQEDSFDQMMEQPYATSADNDELAMAFSGQLEGNCLETRGLLGYMDPVIDYNGLGTSAFASSNPVWTPQYPGHLMFDGSDVTGELVLPQPFDYPNARRADLQPMVNQPLKQRCQGDHNIR</sequence>
<gene>
    <name evidence="1" type="ORF">NCS57_01227600</name>
</gene>
<evidence type="ECO:0000313" key="2">
    <source>
        <dbReference type="Proteomes" id="UP001065298"/>
    </source>
</evidence>
<organism evidence="1 2">
    <name type="scientific">Fusarium keratoplasticum</name>
    <dbReference type="NCBI Taxonomy" id="1328300"/>
    <lineage>
        <taxon>Eukaryota</taxon>
        <taxon>Fungi</taxon>
        <taxon>Dikarya</taxon>
        <taxon>Ascomycota</taxon>
        <taxon>Pezizomycotina</taxon>
        <taxon>Sordariomycetes</taxon>
        <taxon>Hypocreomycetidae</taxon>
        <taxon>Hypocreales</taxon>
        <taxon>Nectriaceae</taxon>
        <taxon>Fusarium</taxon>
        <taxon>Fusarium solani species complex</taxon>
    </lineage>
</organism>
<reference evidence="1" key="1">
    <citation type="submission" date="2022-06" db="EMBL/GenBank/DDBJ databases">
        <title>Fusarium solani species complex genomes reveal bases of compartmentalisation and animal pathogenesis.</title>
        <authorList>
            <person name="Tsai I.J."/>
        </authorList>
    </citation>
    <scope>NUCLEOTIDE SEQUENCE</scope>
    <source>
        <strain evidence="1">Fu6.1</strain>
    </source>
</reference>
<proteinExistence type="predicted"/>
<accession>A0ACC0QHE0</accession>
<comment type="caution">
    <text evidence="1">The sequence shown here is derived from an EMBL/GenBank/DDBJ whole genome shotgun (WGS) entry which is preliminary data.</text>
</comment>
<keyword evidence="2" id="KW-1185">Reference proteome</keyword>
<protein>
    <submittedName>
        <fullName evidence="1">Uncharacterized protein</fullName>
    </submittedName>
</protein>
<name>A0ACC0QHE0_9HYPO</name>